<keyword evidence="2" id="KW-1185">Reference proteome</keyword>
<dbReference type="GO" id="GO:0016740">
    <property type="term" value="F:transferase activity"/>
    <property type="evidence" value="ECO:0007669"/>
    <property type="project" value="UniProtKB-KW"/>
</dbReference>
<evidence type="ECO:0000313" key="1">
    <source>
        <dbReference type="EMBL" id="MCI24520.1"/>
    </source>
</evidence>
<accession>A0A392QLH7</accession>
<organism evidence="1 2">
    <name type="scientific">Trifolium medium</name>
    <dbReference type="NCBI Taxonomy" id="97028"/>
    <lineage>
        <taxon>Eukaryota</taxon>
        <taxon>Viridiplantae</taxon>
        <taxon>Streptophyta</taxon>
        <taxon>Embryophyta</taxon>
        <taxon>Tracheophyta</taxon>
        <taxon>Spermatophyta</taxon>
        <taxon>Magnoliopsida</taxon>
        <taxon>eudicotyledons</taxon>
        <taxon>Gunneridae</taxon>
        <taxon>Pentapetalae</taxon>
        <taxon>rosids</taxon>
        <taxon>fabids</taxon>
        <taxon>Fabales</taxon>
        <taxon>Fabaceae</taxon>
        <taxon>Papilionoideae</taxon>
        <taxon>50 kb inversion clade</taxon>
        <taxon>NPAAA clade</taxon>
        <taxon>Hologalegina</taxon>
        <taxon>IRL clade</taxon>
        <taxon>Trifolieae</taxon>
        <taxon>Trifolium</taxon>
    </lineage>
</organism>
<sequence length="138" mass="15606">NSESWYATVLAAVMQNSDQQQLGAADRIFSLCRPADRGMVGCVSLLLWCIWQNRNDEVWNNSQKAPDQVGRNAFDMLKEWLEVQQNASRLIAVPEEARWVKPHLGWIKCNVDCGFFANEGVTAMAVCFGDHSGLFLWL</sequence>
<proteinExistence type="predicted"/>
<keyword evidence="1" id="KW-0808">Transferase</keyword>
<comment type="caution">
    <text evidence="1">The sequence shown here is derived from an EMBL/GenBank/DDBJ whole genome shotgun (WGS) entry which is preliminary data.</text>
</comment>
<protein>
    <submittedName>
        <fullName evidence="1">Polynucleotidyl transferase ribonuclease H fold</fullName>
    </submittedName>
</protein>
<feature type="non-terminal residue" evidence="1">
    <location>
        <position position="1"/>
    </location>
</feature>
<dbReference type="AlphaFoldDB" id="A0A392QLH7"/>
<dbReference type="EMBL" id="LXQA010141951">
    <property type="protein sequence ID" value="MCI24520.1"/>
    <property type="molecule type" value="Genomic_DNA"/>
</dbReference>
<dbReference type="Proteomes" id="UP000265520">
    <property type="component" value="Unassembled WGS sequence"/>
</dbReference>
<name>A0A392QLH7_9FABA</name>
<reference evidence="1 2" key="1">
    <citation type="journal article" date="2018" name="Front. Plant Sci.">
        <title>Red Clover (Trifolium pratense) and Zigzag Clover (T. medium) - A Picture of Genomic Similarities and Differences.</title>
        <authorList>
            <person name="Dluhosova J."/>
            <person name="Istvanek J."/>
            <person name="Nedelnik J."/>
            <person name="Repkova J."/>
        </authorList>
    </citation>
    <scope>NUCLEOTIDE SEQUENCE [LARGE SCALE GENOMIC DNA]</scope>
    <source>
        <strain evidence="2">cv. 10/8</strain>
        <tissue evidence="1">Leaf</tissue>
    </source>
</reference>
<evidence type="ECO:0000313" key="2">
    <source>
        <dbReference type="Proteomes" id="UP000265520"/>
    </source>
</evidence>